<comment type="similarity">
    <text evidence="2 9">Belongs to the SPCS2 family.</text>
</comment>
<name>A0A7R9Z7Z3_9STRA</name>
<feature type="compositionally biased region" description="Acidic residues" evidence="10">
    <location>
        <begin position="28"/>
        <end position="40"/>
    </location>
</feature>
<evidence type="ECO:0000313" key="11">
    <source>
        <dbReference type="EMBL" id="CAD8311858.1"/>
    </source>
</evidence>
<dbReference type="Pfam" id="PF06703">
    <property type="entry name" value="SPC25"/>
    <property type="match status" value="1"/>
</dbReference>
<dbReference type="AlphaFoldDB" id="A0A7R9Z7Z3"/>
<dbReference type="InterPro" id="IPR009582">
    <property type="entry name" value="Spc2/SPCS2"/>
</dbReference>
<feature type="transmembrane region" description="Helical" evidence="9">
    <location>
        <begin position="84"/>
        <end position="104"/>
    </location>
</feature>
<sequence>MAKKKKSTTVTADAVPASESEVKKAQEADEDEEGSEDDASEIELLQVDVGDVVKLKQILDETVAGTFLDKCSLVEDHTVDNIKLSIMALACTFAMVAQFAPLPFPDSRPVLGGCCAAYFVLSGFLQLVTTFWDKDCIMVTKAVEKAKNQKNSDMEKYGLRIRTSLPRFSEFYTVIIEFQKKYGDGENRPYVKETWSVGQFFDVEGMFDEYGLENEIEELYERFEAGKFDNPKDYIDDKISLMLLLGLSNGPVPTPAVSKEKKEQ</sequence>
<evidence type="ECO:0000256" key="2">
    <source>
        <dbReference type="ARBA" id="ARBA00007324"/>
    </source>
</evidence>
<dbReference type="PANTHER" id="PTHR13085">
    <property type="entry name" value="MICROSOMAL SIGNAL PEPTIDASE 25 KDA SUBUNIT"/>
    <property type="match status" value="1"/>
</dbReference>
<evidence type="ECO:0000256" key="7">
    <source>
        <dbReference type="ARBA" id="ARBA00023136"/>
    </source>
</evidence>
<evidence type="ECO:0000256" key="6">
    <source>
        <dbReference type="ARBA" id="ARBA00022989"/>
    </source>
</evidence>
<evidence type="ECO:0000256" key="3">
    <source>
        <dbReference type="ARBA" id="ARBA00017057"/>
    </source>
</evidence>
<evidence type="ECO:0000256" key="5">
    <source>
        <dbReference type="ARBA" id="ARBA00022824"/>
    </source>
</evidence>
<feature type="region of interest" description="Disordered" evidence="10">
    <location>
        <begin position="1"/>
        <end position="40"/>
    </location>
</feature>
<dbReference type="GO" id="GO:0005787">
    <property type="term" value="C:signal peptidase complex"/>
    <property type="evidence" value="ECO:0007669"/>
    <property type="project" value="UniProtKB-UniRule"/>
</dbReference>
<keyword evidence="4 9" id="KW-0812">Transmembrane</keyword>
<comment type="function">
    <text evidence="8 9">Component of the signal peptidase complex (SPC) which catalyzes the cleavage of N-terminal signal sequences from nascent proteins as they are translocated into the lumen of the endoplasmic reticulum. Enhances the enzymatic activity of SPC and facilitates the interactions between different components of the translocation site.</text>
</comment>
<comment type="subcellular location">
    <subcellularLocation>
        <location evidence="1 9">Endoplasmic reticulum membrane</location>
        <topology evidence="1 9">Multi-pass membrane protein</topology>
    </subcellularLocation>
</comment>
<dbReference type="EMBL" id="HBED01021371">
    <property type="protein sequence ID" value="CAD8311858.1"/>
    <property type="molecule type" value="Transcribed_RNA"/>
</dbReference>
<organism evidence="11">
    <name type="scientific">Pseudictyota dubia</name>
    <dbReference type="NCBI Taxonomy" id="2749911"/>
    <lineage>
        <taxon>Eukaryota</taxon>
        <taxon>Sar</taxon>
        <taxon>Stramenopiles</taxon>
        <taxon>Ochrophyta</taxon>
        <taxon>Bacillariophyta</taxon>
        <taxon>Mediophyceae</taxon>
        <taxon>Biddulphiophycidae</taxon>
        <taxon>Eupodiscales</taxon>
        <taxon>Odontellaceae</taxon>
        <taxon>Pseudictyota</taxon>
    </lineage>
</organism>
<dbReference type="GO" id="GO:0008233">
    <property type="term" value="F:peptidase activity"/>
    <property type="evidence" value="ECO:0007669"/>
    <property type="project" value="UniProtKB-UniRule"/>
</dbReference>
<keyword evidence="7 9" id="KW-0472">Membrane</keyword>
<accession>A0A7R9Z7Z3</accession>
<keyword evidence="6 9" id="KW-1133">Transmembrane helix</keyword>
<dbReference type="GO" id="GO:0006465">
    <property type="term" value="P:signal peptide processing"/>
    <property type="evidence" value="ECO:0007669"/>
    <property type="project" value="UniProtKB-UniRule"/>
</dbReference>
<proteinExistence type="inferred from homology"/>
<protein>
    <recommendedName>
        <fullName evidence="3 9">Signal peptidase complex subunit 2</fullName>
    </recommendedName>
</protein>
<evidence type="ECO:0000256" key="1">
    <source>
        <dbReference type="ARBA" id="ARBA00004477"/>
    </source>
</evidence>
<evidence type="ECO:0000256" key="8">
    <source>
        <dbReference type="ARBA" id="ARBA00045608"/>
    </source>
</evidence>
<feature type="transmembrane region" description="Helical" evidence="9">
    <location>
        <begin position="110"/>
        <end position="132"/>
    </location>
</feature>
<keyword evidence="5 9" id="KW-0256">Endoplasmic reticulum</keyword>
<evidence type="ECO:0000256" key="9">
    <source>
        <dbReference type="RuleBase" id="RU368033"/>
    </source>
</evidence>
<dbReference type="GO" id="GO:0045047">
    <property type="term" value="P:protein targeting to ER"/>
    <property type="evidence" value="ECO:0007669"/>
    <property type="project" value="TreeGrafter"/>
</dbReference>
<reference evidence="11" key="1">
    <citation type="submission" date="2021-01" db="EMBL/GenBank/DDBJ databases">
        <authorList>
            <person name="Corre E."/>
            <person name="Pelletier E."/>
            <person name="Niang G."/>
            <person name="Scheremetjew M."/>
            <person name="Finn R."/>
            <person name="Kale V."/>
            <person name="Holt S."/>
            <person name="Cochrane G."/>
            <person name="Meng A."/>
            <person name="Brown T."/>
            <person name="Cohen L."/>
        </authorList>
    </citation>
    <scope>NUCLEOTIDE SEQUENCE</scope>
    <source>
        <strain evidence="11">CCMP147</strain>
    </source>
</reference>
<evidence type="ECO:0000256" key="10">
    <source>
        <dbReference type="SAM" id="MobiDB-lite"/>
    </source>
</evidence>
<gene>
    <name evidence="11" type="ORF">TDUB1175_LOCUS10647</name>
</gene>
<evidence type="ECO:0000256" key="4">
    <source>
        <dbReference type="ARBA" id="ARBA00022692"/>
    </source>
</evidence>
<dbReference type="PANTHER" id="PTHR13085:SF0">
    <property type="entry name" value="SIGNAL PEPTIDASE COMPLEX SUBUNIT 2"/>
    <property type="match status" value="1"/>
</dbReference>